<evidence type="ECO:0000313" key="2">
    <source>
        <dbReference type="EMBL" id="CAD9346338.1"/>
    </source>
</evidence>
<dbReference type="AlphaFoldDB" id="A0A7S1ZQM5"/>
<feature type="region of interest" description="Disordered" evidence="1">
    <location>
        <begin position="48"/>
        <end position="91"/>
    </location>
</feature>
<dbReference type="EMBL" id="HBGO01023456">
    <property type="protein sequence ID" value="CAD9346338.1"/>
    <property type="molecule type" value="Transcribed_RNA"/>
</dbReference>
<name>A0A7S1ZQM5_TRICV</name>
<protein>
    <submittedName>
        <fullName evidence="2">Uncharacterized protein</fullName>
    </submittedName>
</protein>
<organism evidence="2">
    <name type="scientific">Trieres chinensis</name>
    <name type="common">Marine centric diatom</name>
    <name type="synonym">Odontella sinensis</name>
    <dbReference type="NCBI Taxonomy" id="1514140"/>
    <lineage>
        <taxon>Eukaryota</taxon>
        <taxon>Sar</taxon>
        <taxon>Stramenopiles</taxon>
        <taxon>Ochrophyta</taxon>
        <taxon>Bacillariophyta</taxon>
        <taxon>Mediophyceae</taxon>
        <taxon>Biddulphiophycidae</taxon>
        <taxon>Eupodiscales</taxon>
        <taxon>Parodontellaceae</taxon>
        <taxon>Trieres</taxon>
    </lineage>
</organism>
<accession>A0A7S1ZQM5</accession>
<reference evidence="2" key="1">
    <citation type="submission" date="2021-01" db="EMBL/GenBank/DDBJ databases">
        <authorList>
            <person name="Corre E."/>
            <person name="Pelletier E."/>
            <person name="Niang G."/>
            <person name="Scheremetjew M."/>
            <person name="Finn R."/>
            <person name="Kale V."/>
            <person name="Holt S."/>
            <person name="Cochrane G."/>
            <person name="Meng A."/>
            <person name="Brown T."/>
            <person name="Cohen L."/>
        </authorList>
    </citation>
    <scope>NUCLEOTIDE SEQUENCE</scope>
    <source>
        <strain evidence="2">Grunow 1884</strain>
    </source>
</reference>
<feature type="compositionally biased region" description="Basic and acidic residues" evidence="1">
    <location>
        <begin position="56"/>
        <end position="79"/>
    </location>
</feature>
<gene>
    <name evidence="2" type="ORF">OSIN01602_LOCUS13510</name>
</gene>
<proteinExistence type="predicted"/>
<sequence length="109" mass="12520">MLERRLKDLERENDHLQREMEVLYMQVDEQSGMLEKSFVEATDAAVEGFLPAESEEDRKKLRESEEARSAKGESLEERPSPGPAPVVLPIGPLSHPTRPWLLLRLLRDL</sequence>
<evidence type="ECO:0000256" key="1">
    <source>
        <dbReference type="SAM" id="MobiDB-lite"/>
    </source>
</evidence>